<organism evidence="2">
    <name type="scientific">uncultured Thermomicrobiales bacterium</name>
    <dbReference type="NCBI Taxonomy" id="1645740"/>
    <lineage>
        <taxon>Bacteria</taxon>
        <taxon>Pseudomonadati</taxon>
        <taxon>Thermomicrobiota</taxon>
        <taxon>Thermomicrobia</taxon>
        <taxon>Thermomicrobiales</taxon>
        <taxon>environmental samples</taxon>
    </lineage>
</organism>
<feature type="transmembrane region" description="Helical" evidence="1">
    <location>
        <begin position="61"/>
        <end position="79"/>
    </location>
</feature>
<keyword evidence="1" id="KW-0472">Membrane</keyword>
<evidence type="ECO:0000313" key="2">
    <source>
        <dbReference type="EMBL" id="CAA9581707.1"/>
    </source>
</evidence>
<keyword evidence="1" id="KW-0812">Transmembrane</keyword>
<evidence type="ECO:0000256" key="1">
    <source>
        <dbReference type="SAM" id="Phobius"/>
    </source>
</evidence>
<feature type="transmembrane region" description="Helical" evidence="1">
    <location>
        <begin position="9"/>
        <end position="27"/>
    </location>
</feature>
<accession>A0A6J4VS68</accession>
<sequence length="85" mass="9153">MQEPARQQAIILLTLLTTVAITSALAFKAAAPYLYVFAGGATVGAFALAMQRQPRPHRTPVFWLGVAVFVISALVLYLVPGLARR</sequence>
<reference evidence="2" key="1">
    <citation type="submission" date="2020-02" db="EMBL/GenBank/DDBJ databases">
        <authorList>
            <person name="Meier V. D."/>
        </authorList>
    </citation>
    <scope>NUCLEOTIDE SEQUENCE</scope>
    <source>
        <strain evidence="2">AVDCRST_MAG88</strain>
    </source>
</reference>
<feature type="transmembrane region" description="Helical" evidence="1">
    <location>
        <begin position="33"/>
        <end position="49"/>
    </location>
</feature>
<proteinExistence type="predicted"/>
<gene>
    <name evidence="2" type="ORF">AVDCRST_MAG88-3418</name>
</gene>
<keyword evidence="1" id="KW-1133">Transmembrane helix</keyword>
<name>A0A6J4VS68_9BACT</name>
<dbReference type="EMBL" id="CADCWM010000822">
    <property type="protein sequence ID" value="CAA9581707.1"/>
    <property type="molecule type" value="Genomic_DNA"/>
</dbReference>
<dbReference type="AlphaFoldDB" id="A0A6J4VS68"/>
<protein>
    <submittedName>
        <fullName evidence="2">Uncharacterized protein</fullName>
    </submittedName>
</protein>